<dbReference type="Proteomes" id="UP000235015">
    <property type="component" value="Unassembled WGS sequence"/>
</dbReference>
<proteinExistence type="predicted"/>
<dbReference type="PANTHER" id="PTHR32347">
    <property type="entry name" value="EFFLUX SYSTEM COMPONENT YKNX-RELATED"/>
    <property type="match status" value="1"/>
</dbReference>
<evidence type="ECO:0000256" key="3">
    <source>
        <dbReference type="SAM" id="Coils"/>
    </source>
</evidence>
<dbReference type="InterPro" id="IPR059052">
    <property type="entry name" value="HH_YbhG-like"/>
</dbReference>
<dbReference type="AlphaFoldDB" id="A0A2N6CUN1"/>
<feature type="coiled-coil region" evidence="3">
    <location>
        <begin position="104"/>
        <end position="131"/>
    </location>
</feature>
<comment type="subcellular location">
    <subcellularLocation>
        <location evidence="1">Cell envelope</location>
    </subcellularLocation>
</comment>
<dbReference type="STRING" id="1111735.GCA_000428045_02027"/>
<protein>
    <submittedName>
        <fullName evidence="5">Hemolysin D</fullName>
    </submittedName>
</protein>
<dbReference type="InterPro" id="IPR050465">
    <property type="entry name" value="UPF0194_transport"/>
</dbReference>
<dbReference type="Gene3D" id="2.40.50.100">
    <property type="match status" value="1"/>
</dbReference>
<sequence>MLSLITLLGAGGWFWWSNGSAPPATGELNLYGNIEVRLVNLAFNANGRIVDMTVSEGARVQPGQPLAQLETSQLEALRNAAASRVEAQQQQVNALLAGTRPEEIDKLRAELQEARAQSLNARRSLQRQQDLAQKGLASPQDLDNARTVAEAAVARVQAVEAGLALAVAGPRAEDVAAAQATLGALQADLALAERNLAEAALHAPAAGVIQSRILEPGDMASSQRPVYTLALTEPLWARVYVDGPHLGRIRQGMPAAVSSDSFPDKQYPGWVGYISPSAEFTPKQVQTEEVRADLVYQVHVFVCNHQDELRLGMPVTVTLDLDREAVATPGCGP</sequence>
<name>A0A2N6CUN1_9GAMM</name>
<dbReference type="Pfam" id="PF25881">
    <property type="entry name" value="HH_YBHG"/>
    <property type="match status" value="1"/>
</dbReference>
<evidence type="ECO:0000313" key="6">
    <source>
        <dbReference type="Proteomes" id="UP000235015"/>
    </source>
</evidence>
<evidence type="ECO:0000256" key="2">
    <source>
        <dbReference type="ARBA" id="ARBA00023054"/>
    </source>
</evidence>
<gene>
    <name evidence="5" type="ORF">C0630_14935</name>
</gene>
<dbReference type="SUPFAM" id="SSF111369">
    <property type="entry name" value="HlyD-like secretion proteins"/>
    <property type="match status" value="2"/>
</dbReference>
<evidence type="ECO:0000313" key="5">
    <source>
        <dbReference type="EMBL" id="PLX60881.1"/>
    </source>
</evidence>
<feature type="domain" description="YbhG-like alpha-helical hairpin" evidence="4">
    <location>
        <begin position="81"/>
        <end position="197"/>
    </location>
</feature>
<keyword evidence="2 3" id="KW-0175">Coiled coil</keyword>
<reference evidence="5 6" key="1">
    <citation type="submission" date="2017-11" db="EMBL/GenBank/DDBJ databases">
        <title>Genome-resolved metagenomics identifies genetic mobility, metabolic interactions, and unexpected diversity in perchlorate-reducing communities.</title>
        <authorList>
            <person name="Barnum T.P."/>
            <person name="Figueroa I.A."/>
            <person name="Carlstrom C.I."/>
            <person name="Lucas L.N."/>
            <person name="Engelbrektson A.L."/>
            <person name="Coates J.D."/>
        </authorList>
    </citation>
    <scope>NUCLEOTIDE SEQUENCE [LARGE SCALE GENOMIC DNA]</scope>
    <source>
        <strain evidence="5">BM301</strain>
    </source>
</reference>
<dbReference type="PANTHER" id="PTHR32347:SF29">
    <property type="entry name" value="UPF0194 MEMBRANE PROTEIN YBHG"/>
    <property type="match status" value="1"/>
</dbReference>
<dbReference type="GO" id="GO:0030313">
    <property type="term" value="C:cell envelope"/>
    <property type="evidence" value="ECO:0007669"/>
    <property type="project" value="UniProtKB-SubCell"/>
</dbReference>
<evidence type="ECO:0000259" key="4">
    <source>
        <dbReference type="Pfam" id="PF25881"/>
    </source>
</evidence>
<dbReference type="EMBL" id="PKUN01000023">
    <property type="protein sequence ID" value="PLX60881.1"/>
    <property type="molecule type" value="Genomic_DNA"/>
</dbReference>
<comment type="caution">
    <text evidence="5">The sequence shown here is derived from an EMBL/GenBank/DDBJ whole genome shotgun (WGS) entry which is preliminary data.</text>
</comment>
<dbReference type="Gene3D" id="2.40.30.170">
    <property type="match status" value="1"/>
</dbReference>
<dbReference type="Gene3D" id="1.10.287.470">
    <property type="entry name" value="Helix hairpin bin"/>
    <property type="match status" value="1"/>
</dbReference>
<organism evidence="5 6">
    <name type="scientific">Sedimenticola selenatireducens</name>
    <dbReference type="NCBI Taxonomy" id="191960"/>
    <lineage>
        <taxon>Bacteria</taxon>
        <taxon>Pseudomonadati</taxon>
        <taxon>Pseudomonadota</taxon>
        <taxon>Gammaproteobacteria</taxon>
        <taxon>Chromatiales</taxon>
        <taxon>Sedimenticolaceae</taxon>
        <taxon>Sedimenticola</taxon>
    </lineage>
</organism>
<accession>A0A2N6CUN1</accession>
<evidence type="ECO:0000256" key="1">
    <source>
        <dbReference type="ARBA" id="ARBA00004196"/>
    </source>
</evidence>